<dbReference type="Proteomes" id="UP001327560">
    <property type="component" value="Chromosome 2"/>
</dbReference>
<dbReference type="EMBL" id="CP136891">
    <property type="protein sequence ID" value="WOK98531.1"/>
    <property type="molecule type" value="Genomic_DNA"/>
</dbReference>
<feature type="compositionally biased region" description="Basic and acidic residues" evidence="3">
    <location>
        <begin position="51"/>
        <end position="64"/>
    </location>
</feature>
<dbReference type="PANTHER" id="PTHR34224:SF2">
    <property type="entry name" value="INTERACTOR OF CONSTITUTIVE ACTIVE ROPS 4"/>
    <property type="match status" value="1"/>
</dbReference>
<evidence type="ECO:0000256" key="3">
    <source>
        <dbReference type="SAM" id="MobiDB-lite"/>
    </source>
</evidence>
<keyword evidence="2" id="KW-0175">Coiled coil</keyword>
<evidence type="ECO:0000313" key="5">
    <source>
        <dbReference type="Proteomes" id="UP001327560"/>
    </source>
</evidence>
<sequence>MPRSRGTSDGPQRQSPRVPLHLRTTACSEANSVHRPVVADRSPKVSPRGVLQERKRGTKVADLETKLSKAQEQLKKLRDQLASAEAAKIEAEQALAKAKKRVPSAAPATKGEVDEEKPTPPQDARENIASQHENKSEEESVTSPATMDVFEVVVPAEPVHSENEVDSKQEGENAVGREEETMTMIDQAKDNDEDDKATAADKEGKEEEHKSKTPEALPESTEVEDLKAKLLEKEKEVEILLEENMIFKSNAEEETKKIMGAAQAKEAELTAKLTSMDEELKESRAKAERLAEQLEAAERTKTTLEAEMKRLKVQTEQWRKAAEAAAAALADDDRSCVDAEGGRRVAERCVSMDKHIAAGNIGWGSPLVTGDLDDDGMAGGGRRKGAGIRVFGDLWKKKGQHK</sequence>
<keyword evidence="5" id="KW-1185">Reference proteome</keyword>
<evidence type="ECO:0000313" key="4">
    <source>
        <dbReference type="EMBL" id="WOK98531.1"/>
    </source>
</evidence>
<reference evidence="4 5" key="1">
    <citation type="submission" date="2023-10" db="EMBL/GenBank/DDBJ databases">
        <title>Chromosome-scale genome assembly provides insights into flower coloration mechanisms of Canna indica.</title>
        <authorList>
            <person name="Li C."/>
        </authorList>
    </citation>
    <scope>NUCLEOTIDE SEQUENCE [LARGE SCALE GENOMIC DNA]</scope>
    <source>
        <tissue evidence="4">Flower</tissue>
    </source>
</reference>
<accession>A0AAQ3K1T5</accession>
<feature type="region of interest" description="Disordered" evidence="3">
    <location>
        <begin position="1"/>
        <end position="64"/>
    </location>
</feature>
<organism evidence="4 5">
    <name type="scientific">Canna indica</name>
    <name type="common">Indian-shot</name>
    <dbReference type="NCBI Taxonomy" id="4628"/>
    <lineage>
        <taxon>Eukaryota</taxon>
        <taxon>Viridiplantae</taxon>
        <taxon>Streptophyta</taxon>
        <taxon>Embryophyta</taxon>
        <taxon>Tracheophyta</taxon>
        <taxon>Spermatophyta</taxon>
        <taxon>Magnoliopsida</taxon>
        <taxon>Liliopsida</taxon>
        <taxon>Zingiberales</taxon>
        <taxon>Cannaceae</taxon>
        <taxon>Canna</taxon>
    </lineage>
</organism>
<dbReference type="InterPro" id="IPR029688">
    <property type="entry name" value="ICR"/>
</dbReference>
<dbReference type="AlphaFoldDB" id="A0AAQ3K1T5"/>
<gene>
    <name evidence="4" type="ORF">Cni_G07243</name>
</gene>
<feature type="compositionally biased region" description="Basic and acidic residues" evidence="3">
    <location>
        <begin position="196"/>
        <end position="213"/>
    </location>
</feature>
<feature type="compositionally biased region" description="Basic and acidic residues" evidence="3">
    <location>
        <begin position="159"/>
        <end position="180"/>
    </location>
</feature>
<evidence type="ECO:0000256" key="2">
    <source>
        <dbReference type="ARBA" id="ARBA00023054"/>
    </source>
</evidence>
<evidence type="ECO:0000256" key="1">
    <source>
        <dbReference type="ARBA" id="ARBA00009778"/>
    </source>
</evidence>
<name>A0AAQ3K1T5_9LILI</name>
<feature type="compositionally biased region" description="Polar residues" evidence="3">
    <location>
        <begin position="1"/>
        <end position="15"/>
    </location>
</feature>
<comment type="similarity">
    <text evidence="1">Belongs to the ICR family.</text>
</comment>
<feature type="region of interest" description="Disordered" evidence="3">
    <location>
        <begin position="94"/>
        <end position="225"/>
    </location>
</feature>
<dbReference type="PANTHER" id="PTHR34224">
    <property type="entry name" value="INTERACTOR OF CONSTITUTIVE ACTIVE ROPS 2, CHLOROPLASTIC-RELATED"/>
    <property type="match status" value="1"/>
</dbReference>
<protein>
    <submittedName>
        <fullName evidence="4">Interactor of constitutive active ROPs 4-like isoform X2</fullName>
    </submittedName>
</protein>
<proteinExistence type="inferred from homology"/>